<dbReference type="SUPFAM" id="SSF53686">
    <property type="entry name" value="Tryptophan synthase beta subunit-like PLP-dependent enzymes"/>
    <property type="match status" value="1"/>
</dbReference>
<gene>
    <name evidence="11" type="primary">LOC100897671</name>
</gene>
<dbReference type="InterPro" id="IPR005857">
    <property type="entry name" value="Cysta_beta_synth"/>
</dbReference>
<dbReference type="FunFam" id="3.40.50.1100:FF:000118">
    <property type="entry name" value="Related to CYS4-cystathionine beta-synthase"/>
    <property type="match status" value="1"/>
</dbReference>
<evidence type="ECO:0000259" key="9">
    <source>
        <dbReference type="Pfam" id="PF00291"/>
    </source>
</evidence>
<dbReference type="GeneID" id="100897671"/>
<comment type="pathway">
    <text evidence="2">Amino-acid biosynthesis; L-cysteine biosynthesis; L-cysteine from L-homocysteine and L-serine: step 1/2.</text>
</comment>
<dbReference type="InterPro" id="IPR050214">
    <property type="entry name" value="Cys_Synth/Cystath_Beta-Synth"/>
</dbReference>
<comment type="cofactor">
    <cofactor evidence="1">
        <name>pyridoxal 5'-phosphate</name>
        <dbReference type="ChEBI" id="CHEBI:597326"/>
    </cofactor>
</comment>
<keyword evidence="5" id="KW-0663">Pyridoxal phosphate</keyword>
<protein>
    <recommendedName>
        <fullName evidence="7">Cystathionine beta-synthase</fullName>
        <ecNumber evidence="4">4.2.1.22</ecNumber>
    </recommendedName>
</protein>
<comment type="similarity">
    <text evidence="3">Belongs to the cysteine synthase/cystathionine beta-synthase family.</text>
</comment>
<dbReference type="NCBIfam" id="TIGR01137">
    <property type="entry name" value="cysta_beta"/>
    <property type="match status" value="1"/>
</dbReference>
<dbReference type="GO" id="GO:0005737">
    <property type="term" value="C:cytoplasm"/>
    <property type="evidence" value="ECO:0007669"/>
    <property type="project" value="InterPro"/>
</dbReference>
<dbReference type="Pfam" id="PF00291">
    <property type="entry name" value="PALP"/>
    <property type="match status" value="1"/>
</dbReference>
<name>A0AAJ6VVV1_9ACAR</name>
<dbReference type="AlphaFoldDB" id="A0AAJ6VVV1"/>
<dbReference type="EC" id="4.2.1.22" evidence="4"/>
<dbReference type="InterPro" id="IPR036052">
    <property type="entry name" value="TrpB-like_PALP_sf"/>
</dbReference>
<feature type="domain" description="Tryptophan synthase beta chain-like PALP" evidence="9">
    <location>
        <begin position="49"/>
        <end position="344"/>
    </location>
</feature>
<evidence type="ECO:0000256" key="4">
    <source>
        <dbReference type="ARBA" id="ARBA00012041"/>
    </source>
</evidence>
<dbReference type="GO" id="GO:0019343">
    <property type="term" value="P:cysteine biosynthetic process via cystathionine"/>
    <property type="evidence" value="ECO:0007669"/>
    <property type="project" value="InterPro"/>
</dbReference>
<dbReference type="CDD" id="cd01561">
    <property type="entry name" value="CBS_like"/>
    <property type="match status" value="1"/>
</dbReference>
<dbReference type="GO" id="GO:0030170">
    <property type="term" value="F:pyridoxal phosphate binding"/>
    <property type="evidence" value="ECO:0007669"/>
    <property type="project" value="UniProtKB-ARBA"/>
</dbReference>
<dbReference type="GO" id="GO:0004122">
    <property type="term" value="F:cystathionine beta-synthase activity"/>
    <property type="evidence" value="ECO:0007669"/>
    <property type="project" value="UniProtKB-EC"/>
</dbReference>
<keyword evidence="6" id="KW-0129">CBS domain</keyword>
<dbReference type="FunFam" id="3.40.50.1100:FF:000003">
    <property type="entry name" value="Cystathionine beta-synthase"/>
    <property type="match status" value="1"/>
</dbReference>
<dbReference type="Proteomes" id="UP000694867">
    <property type="component" value="Unplaced"/>
</dbReference>
<dbReference type="GO" id="GO:0006535">
    <property type="term" value="P:cysteine biosynthetic process from serine"/>
    <property type="evidence" value="ECO:0007669"/>
    <property type="project" value="InterPro"/>
</dbReference>
<keyword evidence="10" id="KW-1185">Reference proteome</keyword>
<evidence type="ECO:0000256" key="3">
    <source>
        <dbReference type="ARBA" id="ARBA00007103"/>
    </source>
</evidence>
<evidence type="ECO:0000256" key="6">
    <source>
        <dbReference type="ARBA" id="ARBA00023122"/>
    </source>
</evidence>
<dbReference type="InterPro" id="IPR001926">
    <property type="entry name" value="TrpB-like_PALP"/>
</dbReference>
<comment type="catalytic activity">
    <reaction evidence="8">
        <text>L-homocysteine + L-serine = L,L-cystathionine + H2O</text>
        <dbReference type="Rhea" id="RHEA:10112"/>
        <dbReference type="ChEBI" id="CHEBI:15377"/>
        <dbReference type="ChEBI" id="CHEBI:33384"/>
        <dbReference type="ChEBI" id="CHEBI:58161"/>
        <dbReference type="ChEBI" id="CHEBI:58199"/>
        <dbReference type="EC" id="4.2.1.22"/>
    </reaction>
</comment>
<evidence type="ECO:0000256" key="8">
    <source>
        <dbReference type="ARBA" id="ARBA00047490"/>
    </source>
</evidence>
<evidence type="ECO:0000256" key="1">
    <source>
        <dbReference type="ARBA" id="ARBA00001933"/>
    </source>
</evidence>
<organism evidence="10 11">
    <name type="scientific">Galendromus occidentalis</name>
    <name type="common">western predatory mite</name>
    <dbReference type="NCBI Taxonomy" id="34638"/>
    <lineage>
        <taxon>Eukaryota</taxon>
        <taxon>Metazoa</taxon>
        <taxon>Ecdysozoa</taxon>
        <taxon>Arthropoda</taxon>
        <taxon>Chelicerata</taxon>
        <taxon>Arachnida</taxon>
        <taxon>Acari</taxon>
        <taxon>Parasitiformes</taxon>
        <taxon>Mesostigmata</taxon>
        <taxon>Gamasina</taxon>
        <taxon>Phytoseioidea</taxon>
        <taxon>Phytoseiidae</taxon>
        <taxon>Typhlodrominae</taxon>
        <taxon>Galendromus</taxon>
    </lineage>
</organism>
<dbReference type="KEGG" id="goe:100897671"/>
<evidence type="ECO:0000256" key="2">
    <source>
        <dbReference type="ARBA" id="ARBA00005003"/>
    </source>
</evidence>
<evidence type="ECO:0000313" key="11">
    <source>
        <dbReference type="RefSeq" id="XP_003739386.1"/>
    </source>
</evidence>
<accession>A0AAJ6VVV1</accession>
<sequence>MAYRYNTFEDPHGTLPDAVMKCEWPSETRKNPHRHNKSTTRPPICDTILDVVGQTPLVRLNKIPEAEGIECEMLVKCEFFNPGGSVKDRIALRMVEEAEKDGVLKPGSTIIEPTSGNTGIGLALAAAVKGYKCIIVIPEKMSNEKIDVLRGLGARIIRSRTSAGFTDPDSHVGIAMKLCKEIPGAVILDQYRNPYNPIAHFDTTAEEILQQCDGKLDMVVVSAGTGGTFTGIAKKFREKLPSCKIVALDPHGSILADSYEKSRPGVDFYEVEGIGYDFIPSVLDVNLADSWLRTDDTESFEMARRLIRDEGLLCGGSSGAALAGALRAAKTLNKSQRCVVVLPDGVRNYMTKFLSSEWMVERNFAKREFSEPASKPSWYDKPLRSFPIQPAVVLPPGATFAHAKMEFSNKPHVSCILVDDGRYKTSYGYISKTDVLKAMTSIEGTKKKIEGPSRVPVLPIDEGTLGQLYDIILQAPACVIVDANREVEGLADSSMFLSFIEAIE</sequence>
<evidence type="ECO:0000256" key="7">
    <source>
        <dbReference type="ARBA" id="ARBA00026192"/>
    </source>
</evidence>
<dbReference type="RefSeq" id="XP_003739386.1">
    <property type="nucleotide sequence ID" value="XM_003739338.2"/>
</dbReference>
<dbReference type="PROSITE" id="PS00901">
    <property type="entry name" value="CYS_SYNTHASE"/>
    <property type="match status" value="1"/>
</dbReference>
<evidence type="ECO:0000313" key="10">
    <source>
        <dbReference type="Proteomes" id="UP000694867"/>
    </source>
</evidence>
<proteinExistence type="inferred from homology"/>
<dbReference type="PANTHER" id="PTHR10314">
    <property type="entry name" value="CYSTATHIONINE BETA-SYNTHASE"/>
    <property type="match status" value="1"/>
</dbReference>
<dbReference type="Gene3D" id="3.40.50.1100">
    <property type="match status" value="2"/>
</dbReference>
<dbReference type="InterPro" id="IPR001216">
    <property type="entry name" value="P-phosphate_BS"/>
</dbReference>
<reference evidence="11" key="1">
    <citation type="submission" date="2025-08" db="UniProtKB">
        <authorList>
            <consortium name="RefSeq"/>
        </authorList>
    </citation>
    <scope>IDENTIFICATION</scope>
</reference>
<evidence type="ECO:0000256" key="5">
    <source>
        <dbReference type="ARBA" id="ARBA00022898"/>
    </source>
</evidence>